<evidence type="ECO:0000313" key="8">
    <source>
        <dbReference type="EMBL" id="NBH61118.1"/>
    </source>
</evidence>
<dbReference type="AlphaFoldDB" id="A0A845QM24"/>
<feature type="transmembrane region" description="Helical" evidence="7">
    <location>
        <begin position="104"/>
        <end position="127"/>
    </location>
</feature>
<dbReference type="RefSeq" id="WP_160201399.1">
    <property type="nucleotide sequence ID" value="NZ_QXWK01000009.1"/>
</dbReference>
<dbReference type="Pfam" id="PF01554">
    <property type="entry name" value="MatE"/>
    <property type="match status" value="2"/>
</dbReference>
<evidence type="ECO:0000256" key="4">
    <source>
        <dbReference type="ARBA" id="ARBA00022692"/>
    </source>
</evidence>
<name>A0A845QM24_9FIRM</name>
<keyword evidence="3" id="KW-1003">Cell membrane</keyword>
<evidence type="ECO:0000256" key="5">
    <source>
        <dbReference type="ARBA" id="ARBA00022989"/>
    </source>
</evidence>
<feature type="transmembrane region" description="Helical" evidence="7">
    <location>
        <begin position="199"/>
        <end position="223"/>
    </location>
</feature>
<dbReference type="Proteomes" id="UP000446866">
    <property type="component" value="Unassembled WGS sequence"/>
</dbReference>
<feature type="transmembrane region" description="Helical" evidence="7">
    <location>
        <begin position="324"/>
        <end position="343"/>
    </location>
</feature>
<accession>A0A845QM24</accession>
<evidence type="ECO:0000313" key="9">
    <source>
        <dbReference type="Proteomes" id="UP000446866"/>
    </source>
</evidence>
<reference evidence="8 9" key="1">
    <citation type="submission" date="2018-08" db="EMBL/GenBank/DDBJ databases">
        <title>Murine metabolic-syndrome-specific gut microbial biobank.</title>
        <authorList>
            <person name="Liu C."/>
        </authorList>
    </citation>
    <scope>NUCLEOTIDE SEQUENCE [LARGE SCALE GENOMIC DNA]</scope>
    <source>
        <strain evidence="8 9">28</strain>
    </source>
</reference>
<dbReference type="EMBL" id="QXWK01000009">
    <property type="protein sequence ID" value="NBH61118.1"/>
    <property type="molecule type" value="Genomic_DNA"/>
</dbReference>
<dbReference type="GO" id="GO:0042910">
    <property type="term" value="F:xenobiotic transmembrane transporter activity"/>
    <property type="evidence" value="ECO:0007669"/>
    <property type="project" value="InterPro"/>
</dbReference>
<feature type="transmembrane region" description="Helical" evidence="7">
    <location>
        <begin position="264"/>
        <end position="285"/>
    </location>
</feature>
<comment type="subcellular location">
    <subcellularLocation>
        <location evidence="1">Cell membrane</location>
        <topology evidence="1">Multi-pass membrane protein</topology>
    </subcellularLocation>
</comment>
<sequence>MTNEKEIQGNKMGTEPVGKLLASMAWPAILSMTINALYNVVDSMFVAMVSQKALTAVSLVMPIQMLMISMAVGSSVGVNSLISRRLGAKRFDEANKAASTSIRIGLFNFLIFALIGICLASPFMRAYTDDTIIFEGGVTYLRIITICSLFSMIQIQLEKVLQATGNMIAPMIISLSGALTNLVLDPILIFGLFGMPKLGIAGAAIATVTGQAVGMCVAIFMFFRKEHEVKIQLKGFKIDWAVVKDIYGVGLPSIIMQAIGSVMLLGYNAILATSATAVAVLGVYYKLQSFIFMPVFGLNQGAMPIMGYNFGARDRHRLMETYKKAQITALVIMAIGTILFHLFPEVFLKMFSADDEMMEMGVPALRIISICFIPAAFGIMSSTLFQGTGHGVYSLIGSLLRQLVGILPLAYIIYHTAGVTASWASFPLAEIIGVVYSAIMLIRLYKKEIKTL</sequence>
<dbReference type="CDD" id="cd13144">
    <property type="entry name" value="MATE_like_4"/>
    <property type="match status" value="1"/>
</dbReference>
<protein>
    <submittedName>
        <fullName evidence="8">MATE family efflux transporter</fullName>
    </submittedName>
</protein>
<feature type="transmembrane region" description="Helical" evidence="7">
    <location>
        <begin position="169"/>
        <end position="193"/>
    </location>
</feature>
<keyword evidence="5 7" id="KW-1133">Transmembrane helix</keyword>
<evidence type="ECO:0000256" key="3">
    <source>
        <dbReference type="ARBA" id="ARBA00022475"/>
    </source>
</evidence>
<comment type="caution">
    <text evidence="8">The sequence shown here is derived from an EMBL/GenBank/DDBJ whole genome shotgun (WGS) entry which is preliminary data.</text>
</comment>
<dbReference type="GO" id="GO:0005886">
    <property type="term" value="C:plasma membrane"/>
    <property type="evidence" value="ECO:0007669"/>
    <property type="project" value="UniProtKB-SubCell"/>
</dbReference>
<keyword evidence="4 7" id="KW-0812">Transmembrane</keyword>
<dbReference type="PIRSF" id="PIRSF006603">
    <property type="entry name" value="DinF"/>
    <property type="match status" value="1"/>
</dbReference>
<dbReference type="InterPro" id="IPR052031">
    <property type="entry name" value="Membrane_Transporter-Flippase"/>
</dbReference>
<evidence type="ECO:0000256" key="7">
    <source>
        <dbReference type="SAM" id="Phobius"/>
    </source>
</evidence>
<organism evidence="8 9">
    <name type="scientific">Anaerotruncus colihominis</name>
    <dbReference type="NCBI Taxonomy" id="169435"/>
    <lineage>
        <taxon>Bacteria</taxon>
        <taxon>Bacillati</taxon>
        <taxon>Bacillota</taxon>
        <taxon>Clostridia</taxon>
        <taxon>Eubacteriales</taxon>
        <taxon>Oscillospiraceae</taxon>
        <taxon>Anaerotruncus</taxon>
    </lineage>
</organism>
<dbReference type="PANTHER" id="PTHR43549">
    <property type="entry name" value="MULTIDRUG RESISTANCE PROTEIN YPNP-RELATED"/>
    <property type="match status" value="1"/>
</dbReference>
<dbReference type="InterPro" id="IPR048279">
    <property type="entry name" value="MdtK-like"/>
</dbReference>
<proteinExistence type="predicted"/>
<dbReference type="PANTHER" id="PTHR43549:SF2">
    <property type="entry name" value="MULTIDRUG RESISTANCE PROTEIN NORM-RELATED"/>
    <property type="match status" value="1"/>
</dbReference>
<gene>
    <name evidence="8" type="ORF">D0435_05570</name>
</gene>
<keyword evidence="2" id="KW-0813">Transport</keyword>
<feature type="transmembrane region" description="Helical" evidence="7">
    <location>
        <begin position="426"/>
        <end position="445"/>
    </location>
</feature>
<dbReference type="NCBIfam" id="TIGR00797">
    <property type="entry name" value="matE"/>
    <property type="match status" value="1"/>
</dbReference>
<feature type="transmembrane region" description="Helical" evidence="7">
    <location>
        <begin position="61"/>
        <end position="83"/>
    </location>
</feature>
<dbReference type="InterPro" id="IPR002528">
    <property type="entry name" value="MATE_fam"/>
</dbReference>
<evidence type="ECO:0000256" key="6">
    <source>
        <dbReference type="ARBA" id="ARBA00023136"/>
    </source>
</evidence>
<feature type="transmembrane region" description="Helical" evidence="7">
    <location>
        <begin position="363"/>
        <end position="385"/>
    </location>
</feature>
<keyword evidence="6 7" id="KW-0472">Membrane</keyword>
<keyword evidence="9" id="KW-1185">Reference proteome</keyword>
<evidence type="ECO:0000256" key="2">
    <source>
        <dbReference type="ARBA" id="ARBA00022448"/>
    </source>
</evidence>
<feature type="transmembrane region" description="Helical" evidence="7">
    <location>
        <begin position="139"/>
        <end position="157"/>
    </location>
</feature>
<feature type="transmembrane region" description="Helical" evidence="7">
    <location>
        <begin position="20"/>
        <end position="41"/>
    </location>
</feature>
<feature type="transmembrane region" description="Helical" evidence="7">
    <location>
        <begin position="392"/>
        <end position="414"/>
    </location>
</feature>
<evidence type="ECO:0000256" key="1">
    <source>
        <dbReference type="ARBA" id="ARBA00004651"/>
    </source>
</evidence>
<feature type="transmembrane region" description="Helical" evidence="7">
    <location>
        <begin position="291"/>
        <end position="312"/>
    </location>
</feature>
<dbReference type="GO" id="GO:0015297">
    <property type="term" value="F:antiporter activity"/>
    <property type="evidence" value="ECO:0007669"/>
    <property type="project" value="InterPro"/>
</dbReference>